<evidence type="ECO:0008006" key="2">
    <source>
        <dbReference type="Google" id="ProtNLM"/>
    </source>
</evidence>
<keyword evidence="1" id="KW-0614">Plasmid</keyword>
<sequence length="116" mass="12842">MASIGPSYYINERLSVFATIGIAQLTGANYTYGDPYTVKMFNPEIHQLVDVTTRDKENLNTTANKNVVVGLGINYALGDYYVINAAYKRFSTDITMSSGNNTQAVDVFEVGFGFRF</sequence>
<dbReference type="SUPFAM" id="SSF56925">
    <property type="entry name" value="OMPA-like"/>
    <property type="match status" value="1"/>
</dbReference>
<dbReference type="RefSeq" id="WP_172687364.1">
    <property type="nucleotide sequence ID" value="NZ_KU356480.1"/>
</dbReference>
<evidence type="ECO:0000313" key="1">
    <source>
        <dbReference type="EMBL" id="ANS55860.1"/>
    </source>
</evidence>
<dbReference type="EMBL" id="KU356480">
    <property type="protein sequence ID" value="ANS55860.1"/>
    <property type="molecule type" value="Genomic_DNA"/>
</dbReference>
<dbReference type="Gene3D" id="2.40.160.20">
    <property type="match status" value="1"/>
</dbReference>
<dbReference type="AlphaFoldDB" id="A0A1B1LS23"/>
<dbReference type="InterPro" id="IPR011250">
    <property type="entry name" value="OMP/PagP_B-barrel"/>
</dbReference>
<name>A0A1B1LS23_VIBPH</name>
<reference evidence="1" key="1">
    <citation type="journal article" date="2016" name="Antimicrob. Agents Chemother.">
        <title>Genetic Characterization of a blaVEB-2-carrying plasmid in Vibrio parahaemolyticus.</title>
        <authorList>
            <person name="Li R."/>
            <person name="Ye L."/>
            <person name="Zheng Z."/>
            <person name="Chan E.W."/>
            <person name="Chen S."/>
        </authorList>
    </citation>
    <scope>NUCLEOTIDE SEQUENCE</scope>
    <source>
        <strain evidence="1">VPS92</strain>
        <plasmid evidence="1">pVPS92-VEB</plasmid>
    </source>
</reference>
<protein>
    <recommendedName>
        <fullName evidence="2">Outer membrane protein beta-barrel domain-containing protein</fullName>
    </recommendedName>
</protein>
<proteinExistence type="predicted"/>
<geneLocation type="plasmid" evidence="1">
    <name>pVPS92-VEB</name>
</geneLocation>
<organism evidence="1">
    <name type="scientific">Vibrio parahaemolyticus</name>
    <dbReference type="NCBI Taxonomy" id="670"/>
    <lineage>
        <taxon>Bacteria</taxon>
        <taxon>Pseudomonadati</taxon>
        <taxon>Pseudomonadota</taxon>
        <taxon>Gammaproteobacteria</taxon>
        <taxon>Vibrionales</taxon>
        <taxon>Vibrionaceae</taxon>
        <taxon>Vibrio</taxon>
    </lineage>
</organism>
<accession>A0A1B1LS23</accession>